<feature type="region of interest" description="Disordered" evidence="1">
    <location>
        <begin position="140"/>
        <end position="160"/>
    </location>
</feature>
<reference evidence="2" key="1">
    <citation type="journal article" date="2021" name="Sci. Adv.">
        <title>The American lobster genome reveals insights on longevity, neural, and immune adaptations.</title>
        <authorList>
            <person name="Polinski J.M."/>
            <person name="Zimin A.V."/>
            <person name="Clark K.F."/>
            <person name="Kohn A.B."/>
            <person name="Sadowski N."/>
            <person name="Timp W."/>
            <person name="Ptitsyn A."/>
            <person name="Khanna P."/>
            <person name="Romanova D.Y."/>
            <person name="Williams P."/>
            <person name="Greenwood S.J."/>
            <person name="Moroz L.L."/>
            <person name="Walt D.R."/>
            <person name="Bodnar A.G."/>
        </authorList>
    </citation>
    <scope>NUCLEOTIDE SEQUENCE</scope>
    <source>
        <strain evidence="2">GMGI-L3</strain>
    </source>
</reference>
<proteinExistence type="predicted"/>
<feature type="compositionally biased region" description="Acidic residues" evidence="1">
    <location>
        <begin position="151"/>
        <end position="160"/>
    </location>
</feature>
<dbReference type="AlphaFoldDB" id="A0A8J5MNH3"/>
<name>A0A8J5MNH3_HOMAM</name>
<evidence type="ECO:0000313" key="2">
    <source>
        <dbReference type="EMBL" id="KAG7157612.1"/>
    </source>
</evidence>
<dbReference type="EMBL" id="JAHLQT010037207">
    <property type="protein sequence ID" value="KAG7157612.1"/>
    <property type="molecule type" value="Genomic_DNA"/>
</dbReference>
<gene>
    <name evidence="2" type="ORF">Hamer_G026856</name>
</gene>
<evidence type="ECO:0000313" key="3">
    <source>
        <dbReference type="Proteomes" id="UP000747542"/>
    </source>
</evidence>
<protein>
    <submittedName>
        <fullName evidence="2">Uncharacterized protein</fullName>
    </submittedName>
</protein>
<comment type="caution">
    <text evidence="2">The sequence shown here is derived from an EMBL/GenBank/DDBJ whole genome shotgun (WGS) entry which is preliminary data.</text>
</comment>
<keyword evidence="3" id="KW-1185">Reference proteome</keyword>
<organism evidence="2 3">
    <name type="scientific">Homarus americanus</name>
    <name type="common">American lobster</name>
    <dbReference type="NCBI Taxonomy" id="6706"/>
    <lineage>
        <taxon>Eukaryota</taxon>
        <taxon>Metazoa</taxon>
        <taxon>Ecdysozoa</taxon>
        <taxon>Arthropoda</taxon>
        <taxon>Crustacea</taxon>
        <taxon>Multicrustacea</taxon>
        <taxon>Malacostraca</taxon>
        <taxon>Eumalacostraca</taxon>
        <taxon>Eucarida</taxon>
        <taxon>Decapoda</taxon>
        <taxon>Pleocyemata</taxon>
        <taxon>Astacidea</taxon>
        <taxon>Nephropoidea</taxon>
        <taxon>Nephropidae</taxon>
        <taxon>Homarus</taxon>
    </lineage>
</organism>
<accession>A0A8J5MNH3</accession>
<evidence type="ECO:0000256" key="1">
    <source>
        <dbReference type="SAM" id="MobiDB-lite"/>
    </source>
</evidence>
<dbReference type="Proteomes" id="UP000747542">
    <property type="component" value="Unassembled WGS sequence"/>
</dbReference>
<sequence>MYKEEKEIIIHLKEWWAKHCSEFTPQEEWIHIGDDIEVAATFTDQEIIQSITTPEKRIVQKNLVDNKVKEKISWAAAEKGIEPVIKFVEQNHSFSLQDAMHVNMVQNNLITKKLQSRKQGDIRKYLKKAVSSSAADAVEAASVPSTSSAADDIEVVEMNE</sequence>